<dbReference type="GO" id="GO:0005524">
    <property type="term" value="F:ATP binding"/>
    <property type="evidence" value="ECO:0007669"/>
    <property type="project" value="UniProtKB-KW"/>
</dbReference>
<comment type="caution">
    <text evidence="9">The sequence shown here is derived from an EMBL/GenBank/DDBJ whole genome shotgun (WGS) entry which is preliminary data.</text>
</comment>
<accession>A0A388L5U1</accession>
<dbReference type="FunFam" id="3.90.640.10:FF:000047">
    <property type="entry name" value="Actin, alpha skeletal muscle"/>
    <property type="match status" value="1"/>
</dbReference>
<evidence type="ECO:0000256" key="4">
    <source>
        <dbReference type="ARBA" id="ARBA00022840"/>
    </source>
</evidence>
<comment type="similarity">
    <text evidence="6">Belongs to the actin family.</text>
</comment>
<protein>
    <recommendedName>
        <fullName evidence="8">Reverse transcriptase domain-containing protein</fullName>
    </recommendedName>
</protein>
<feature type="domain" description="Reverse transcriptase" evidence="8">
    <location>
        <begin position="500"/>
        <end position="770"/>
    </location>
</feature>
<dbReference type="PRINTS" id="PR00190">
    <property type="entry name" value="ACTIN"/>
</dbReference>
<dbReference type="EMBL" id="BFEA01000274">
    <property type="protein sequence ID" value="GBG77670.1"/>
    <property type="molecule type" value="Genomic_DNA"/>
</dbReference>
<dbReference type="CDD" id="cd01650">
    <property type="entry name" value="RT_nLTR_like"/>
    <property type="match status" value="1"/>
</dbReference>
<dbReference type="Pfam" id="PF00022">
    <property type="entry name" value="Actin"/>
    <property type="match status" value="1"/>
</dbReference>
<dbReference type="OrthoDB" id="1934719at2759"/>
<name>A0A388L5U1_CHABU</name>
<dbReference type="AlphaFoldDB" id="A0A388L5U1"/>
<dbReference type="Gramene" id="GBG77670">
    <property type="protein sequence ID" value="GBG77670"/>
    <property type="gene ID" value="CBR_g24116"/>
</dbReference>
<proteinExistence type="inferred from homology"/>
<evidence type="ECO:0000256" key="7">
    <source>
        <dbReference type="SAM" id="MobiDB-lite"/>
    </source>
</evidence>
<dbReference type="SMART" id="SM00268">
    <property type="entry name" value="ACTIN"/>
    <property type="match status" value="1"/>
</dbReference>
<evidence type="ECO:0000256" key="1">
    <source>
        <dbReference type="ARBA" id="ARBA00004245"/>
    </source>
</evidence>
<dbReference type="STRING" id="69332.A0A388L5U1"/>
<evidence type="ECO:0000256" key="6">
    <source>
        <dbReference type="RuleBase" id="RU000487"/>
    </source>
</evidence>
<dbReference type="InterPro" id="IPR004000">
    <property type="entry name" value="Actin"/>
</dbReference>
<dbReference type="Proteomes" id="UP000265515">
    <property type="component" value="Unassembled WGS sequence"/>
</dbReference>
<organism evidence="9 10">
    <name type="scientific">Chara braunii</name>
    <name type="common">Braun's stonewort</name>
    <dbReference type="NCBI Taxonomy" id="69332"/>
    <lineage>
        <taxon>Eukaryota</taxon>
        <taxon>Viridiplantae</taxon>
        <taxon>Streptophyta</taxon>
        <taxon>Charophyceae</taxon>
        <taxon>Charales</taxon>
        <taxon>Characeae</taxon>
        <taxon>Chara</taxon>
    </lineage>
</organism>
<feature type="compositionally biased region" description="Basic and acidic residues" evidence="7">
    <location>
        <begin position="304"/>
        <end position="318"/>
    </location>
</feature>
<feature type="region of interest" description="Disordered" evidence="7">
    <location>
        <begin position="274"/>
        <end position="361"/>
    </location>
</feature>
<evidence type="ECO:0000313" key="10">
    <source>
        <dbReference type="Proteomes" id="UP000265515"/>
    </source>
</evidence>
<evidence type="ECO:0000256" key="5">
    <source>
        <dbReference type="ARBA" id="ARBA00023212"/>
    </source>
</evidence>
<dbReference type="InterPro" id="IPR000477">
    <property type="entry name" value="RT_dom"/>
</dbReference>
<evidence type="ECO:0000313" key="9">
    <source>
        <dbReference type="EMBL" id="GBG77670.1"/>
    </source>
</evidence>
<comment type="subcellular location">
    <subcellularLocation>
        <location evidence="1">Cytoplasm</location>
        <location evidence="1">Cytoskeleton</location>
    </subcellularLocation>
</comment>
<dbReference type="Gene3D" id="3.90.640.10">
    <property type="entry name" value="Actin, Chain A, domain 4"/>
    <property type="match status" value="1"/>
</dbReference>
<evidence type="ECO:0000256" key="3">
    <source>
        <dbReference type="ARBA" id="ARBA00022741"/>
    </source>
</evidence>
<feature type="compositionally biased region" description="Basic and acidic residues" evidence="7">
    <location>
        <begin position="276"/>
        <end position="290"/>
    </location>
</feature>
<keyword evidence="4" id="KW-0067">ATP-binding</keyword>
<dbReference type="InterPro" id="IPR043129">
    <property type="entry name" value="ATPase_NBD"/>
</dbReference>
<dbReference type="PANTHER" id="PTHR11937">
    <property type="entry name" value="ACTIN"/>
    <property type="match status" value="1"/>
</dbReference>
<feature type="region of interest" description="Disordered" evidence="7">
    <location>
        <begin position="1"/>
        <end position="24"/>
    </location>
</feature>
<dbReference type="SUPFAM" id="SSF53067">
    <property type="entry name" value="Actin-like ATPase domain"/>
    <property type="match status" value="2"/>
</dbReference>
<keyword evidence="3" id="KW-0547">Nucleotide-binding</keyword>
<reference evidence="9 10" key="1">
    <citation type="journal article" date="2018" name="Cell">
        <title>The Chara Genome: Secondary Complexity and Implications for Plant Terrestrialization.</title>
        <authorList>
            <person name="Nishiyama T."/>
            <person name="Sakayama H."/>
            <person name="Vries J.D."/>
            <person name="Buschmann H."/>
            <person name="Saint-Marcoux D."/>
            <person name="Ullrich K.K."/>
            <person name="Haas F.B."/>
            <person name="Vanderstraeten L."/>
            <person name="Becker D."/>
            <person name="Lang D."/>
            <person name="Vosolsobe S."/>
            <person name="Rombauts S."/>
            <person name="Wilhelmsson P.K.I."/>
            <person name="Janitza P."/>
            <person name="Kern R."/>
            <person name="Heyl A."/>
            <person name="Rumpler F."/>
            <person name="Villalobos L.I.A.C."/>
            <person name="Clay J.M."/>
            <person name="Skokan R."/>
            <person name="Toyoda A."/>
            <person name="Suzuki Y."/>
            <person name="Kagoshima H."/>
            <person name="Schijlen E."/>
            <person name="Tajeshwar N."/>
            <person name="Catarino B."/>
            <person name="Hetherington A.J."/>
            <person name="Saltykova A."/>
            <person name="Bonnot C."/>
            <person name="Breuninger H."/>
            <person name="Symeonidi A."/>
            <person name="Radhakrishnan G.V."/>
            <person name="Van Nieuwerburgh F."/>
            <person name="Deforce D."/>
            <person name="Chang C."/>
            <person name="Karol K.G."/>
            <person name="Hedrich R."/>
            <person name="Ulvskov P."/>
            <person name="Glockner G."/>
            <person name="Delwiche C.F."/>
            <person name="Petrasek J."/>
            <person name="Van de Peer Y."/>
            <person name="Friml J."/>
            <person name="Beilby M."/>
            <person name="Dolan L."/>
            <person name="Kohara Y."/>
            <person name="Sugano S."/>
            <person name="Fujiyama A."/>
            <person name="Delaux P.-M."/>
            <person name="Quint M."/>
            <person name="TheiBen G."/>
            <person name="Hagemann M."/>
            <person name="Harholt J."/>
            <person name="Dunand C."/>
            <person name="Zachgo S."/>
            <person name="Langdale J."/>
            <person name="Maumus F."/>
            <person name="Straeten D.V.D."/>
            <person name="Gould S.B."/>
            <person name="Rensing S.A."/>
        </authorList>
    </citation>
    <scope>NUCLEOTIDE SEQUENCE [LARGE SCALE GENOMIC DNA]</scope>
    <source>
        <strain evidence="9 10">S276</strain>
    </source>
</reference>
<keyword evidence="10" id="KW-1185">Reference proteome</keyword>
<keyword evidence="2" id="KW-0963">Cytoplasm</keyword>
<dbReference type="PROSITE" id="PS50878">
    <property type="entry name" value="RT_POL"/>
    <property type="match status" value="1"/>
</dbReference>
<dbReference type="Pfam" id="PF00078">
    <property type="entry name" value="RVT_1"/>
    <property type="match status" value="1"/>
</dbReference>
<dbReference type="Gene3D" id="3.30.420.40">
    <property type="match status" value="2"/>
</dbReference>
<sequence length="1181" mass="133462">MASMRRAASEQARNPLTTEEAHDRVRASVTRCYDEGVCPDDLHVGEVVEDAKGKRFVVNEMVNEVKEQFLKERTIIVIFQGEARNLARSVKEDLMRAFEDGWTVRRLFHPEARRGRVKFEGPNVASYVAKAKEIADWLLQQGEMKIKLEQKDYLMLFKPRLSKQELQDAHIQEVETKFWITALRVPLEAYYYLKSAVRGVFGEVIAEHSPEYDRDRPKLMNVKFVMAPESRPRVDDELVIQSPQGERWTVEIVSPYTDWCRRCKWYYHTENNCPRRQREEGRRPNGERQGGHRAWYREFILNQRRTEDPASEEARVRGGDGQAQRPSAQPAPMQRQEHSHHQESCLQSNQGAAAPSFHHHEPNVSFQGGYSRDPVHDLHGDPQQCLQGIGPNGAGFQEMAVQGPPQRWGTKQGWDGDNGRAAGLSLIPPWQPREDWPGGNGALLHVGNEEWVFMTVLEELTQTVKTMAKGKSPGVDGLTMEFYVANWVIFGPHLVELYNQILVGGRLGKGMTQGVIALLFKKGDKTDIRNWRPISLNVSYKILAKALAHRLAKYLPKLVEGDQGTFVQGRSIFNNIVIAIETLEVVQEKNLDMAILLLDLEKAYDKVGWTFVFTTLRRMGFGEGFCAWIKAMYTFSTSAVMVNGHMSESFALSRSLRQGCPLAPLIFVLQLEVLLNKIRKHPDIRGLQLHNGEVCKVKALADDIFAISENSVSSLSALKSVMRDYSTLSEATVNWNKSTYLLPAQFTLEVEWGMRRVERGEEERFLGVLISLQIEESSQGLLLQQQEGETEVEVSAIVCDNGSGMVKAGFAGEEAPRVVFPSVVVQSKDGTEESFRVGMDLKSIFAESSDEAQSEQGGIELQYPIKNGIVTDFDLMEKIWRHTFYDELHVEPQDHPVLLTESPLNPRAHREKMIEIMFETFSVPAAYMSIQAVLSLYSTCRMTGIVVDCGDGVTHTAPIFEGYSLPHAVLRLNIGGRDLTDYMRTMLADRGYSFNSRLEFEIARAIKEKLCYVALDFQREQDPAEEKLGQSHRGESSSAEKTYELPDGNVVSIGSERFRCPEALFNPSLIGMECPGIHKTTFTSITKCDVDIKRVMYENVLLTGGSTMFPGMLERISKELTSMLPSTSTIKEVKVDAPANRKYSVWVGGSVLASLNTFQHLWITEEEYRESGPSIVHRRCV</sequence>
<keyword evidence="5" id="KW-0206">Cytoskeleton</keyword>
<dbReference type="GO" id="GO:0005856">
    <property type="term" value="C:cytoskeleton"/>
    <property type="evidence" value="ECO:0007669"/>
    <property type="project" value="UniProtKB-SubCell"/>
</dbReference>
<evidence type="ECO:0000256" key="2">
    <source>
        <dbReference type="ARBA" id="ARBA00022490"/>
    </source>
</evidence>
<evidence type="ECO:0000259" key="8">
    <source>
        <dbReference type="PROSITE" id="PS50878"/>
    </source>
</evidence>
<gene>
    <name evidence="9" type="ORF">CBR_g24116</name>
</gene>
<dbReference type="FunFam" id="3.30.420.40:FF:000148">
    <property type="entry name" value="Actin, alpha skeletal muscle"/>
    <property type="match status" value="1"/>
</dbReference>